<name>A0A833PE95_ACIBZ</name>
<gene>
    <name evidence="1" type="ORF">GAK29_00867</name>
</gene>
<dbReference type="EMBL" id="WNDP01000014">
    <property type="protein sequence ID" value="KAF1027061.1"/>
    <property type="molecule type" value="Genomic_DNA"/>
</dbReference>
<evidence type="ECO:0000313" key="2">
    <source>
        <dbReference type="Proteomes" id="UP000490535"/>
    </source>
</evidence>
<sequence length="137" mass="16188">MKYFRKNDGEVYAFESDDAQDDFITDDMKQMTDNEVDRHLYPEKYLSKAEKYQVYLKTLHPLTRRQFMLTLVENDLDKKVESAIANIEDVKQRKMISIEYKDAQSFERFSESVLSIAALIGLDEKKLNALWENAMML</sequence>
<reference evidence="2" key="1">
    <citation type="journal article" date="2020" name="MBio">
        <title>Horizontal gene transfer to a defensive symbiont with a reduced genome amongst a multipartite beetle microbiome.</title>
        <authorList>
            <person name="Waterworth S.C."/>
            <person name="Florez L.V."/>
            <person name="Rees E.R."/>
            <person name="Hertweck C."/>
            <person name="Kaltenpoth M."/>
            <person name="Kwan J.C."/>
        </authorList>
    </citation>
    <scope>NUCLEOTIDE SEQUENCE [LARGE SCALE GENOMIC DNA]</scope>
</reference>
<proteinExistence type="predicted"/>
<evidence type="ECO:0000313" key="1">
    <source>
        <dbReference type="EMBL" id="KAF1027061.1"/>
    </source>
</evidence>
<organism evidence="1 2">
    <name type="scientific">Acinetobacter bereziniae</name>
    <name type="common">Acinetobacter genomosp. 10</name>
    <dbReference type="NCBI Taxonomy" id="106648"/>
    <lineage>
        <taxon>Bacteria</taxon>
        <taxon>Pseudomonadati</taxon>
        <taxon>Pseudomonadota</taxon>
        <taxon>Gammaproteobacteria</taxon>
        <taxon>Moraxellales</taxon>
        <taxon>Moraxellaceae</taxon>
        <taxon>Acinetobacter</taxon>
    </lineage>
</organism>
<dbReference type="AlphaFoldDB" id="A0A833PE95"/>
<protein>
    <submittedName>
        <fullName evidence="1">Uncharacterized protein</fullName>
    </submittedName>
</protein>
<accession>A0A833PE95</accession>
<comment type="caution">
    <text evidence="1">The sequence shown here is derived from an EMBL/GenBank/DDBJ whole genome shotgun (WGS) entry which is preliminary data.</text>
</comment>
<dbReference type="Proteomes" id="UP000490535">
    <property type="component" value="Unassembled WGS sequence"/>
</dbReference>